<proteinExistence type="predicted"/>
<evidence type="ECO:0000313" key="2">
    <source>
        <dbReference type="Proteomes" id="UP000184509"/>
    </source>
</evidence>
<dbReference type="AlphaFoldDB" id="A0A1M5HK99"/>
<gene>
    <name evidence="1" type="ORF">SAMN05444405_12811</name>
</gene>
<evidence type="ECO:0008006" key="3">
    <source>
        <dbReference type="Google" id="ProtNLM"/>
    </source>
</evidence>
<dbReference type="RefSeq" id="WP_073404307.1">
    <property type="nucleotide sequence ID" value="NZ_FQTV01000028.1"/>
</dbReference>
<organism evidence="1 2">
    <name type="scientific">Bacteroides luti</name>
    <dbReference type="NCBI Taxonomy" id="1297750"/>
    <lineage>
        <taxon>Bacteria</taxon>
        <taxon>Pseudomonadati</taxon>
        <taxon>Bacteroidota</taxon>
        <taxon>Bacteroidia</taxon>
        <taxon>Bacteroidales</taxon>
        <taxon>Bacteroidaceae</taxon>
        <taxon>Bacteroides</taxon>
    </lineage>
</organism>
<keyword evidence="2" id="KW-1185">Reference proteome</keyword>
<sequence>MKRNLWPLVMGILFLVAYCLLFTGCSGEDVDFDNPNPKTFVKQIKAGTYDTKSPYGFVEVPVFAKKDIPELIKYVKDMSTIEFFPANVVSSYGPYANYRLGECIMWTIESIRVGRYASLGCKLVHKDVNEHLQYAYLSDSEIKEVADLYIKWWYKVISQPEYNLIDPFSENPLEGTNYRWN</sequence>
<evidence type="ECO:0000313" key="1">
    <source>
        <dbReference type="EMBL" id="SHG16252.1"/>
    </source>
</evidence>
<dbReference type="STRING" id="1297750.SAMN05444405_12811"/>
<dbReference type="Pfam" id="PF16301">
    <property type="entry name" value="DUF4943"/>
    <property type="match status" value="1"/>
</dbReference>
<dbReference type="InterPro" id="IPR032546">
    <property type="entry name" value="DUF4943"/>
</dbReference>
<reference evidence="1 2" key="1">
    <citation type="submission" date="2016-11" db="EMBL/GenBank/DDBJ databases">
        <authorList>
            <person name="Jaros S."/>
            <person name="Januszkiewicz K."/>
            <person name="Wedrychowicz H."/>
        </authorList>
    </citation>
    <scope>NUCLEOTIDE SEQUENCE [LARGE SCALE GENOMIC DNA]</scope>
    <source>
        <strain evidence="1 2">DSM 26991</strain>
    </source>
</reference>
<name>A0A1M5HK99_9BACE</name>
<dbReference type="Proteomes" id="UP000184509">
    <property type="component" value="Unassembled WGS sequence"/>
</dbReference>
<dbReference type="PROSITE" id="PS51257">
    <property type="entry name" value="PROKAR_LIPOPROTEIN"/>
    <property type="match status" value="1"/>
</dbReference>
<accession>A0A1M5HK99</accession>
<dbReference type="OrthoDB" id="680836at2"/>
<protein>
    <recommendedName>
        <fullName evidence="3">DUF4943 domain-containing protein</fullName>
    </recommendedName>
</protein>
<dbReference type="EMBL" id="FQTV01000028">
    <property type="protein sequence ID" value="SHG16252.1"/>
    <property type="molecule type" value="Genomic_DNA"/>
</dbReference>